<protein>
    <submittedName>
        <fullName evidence="2">Uncharacterized protein</fullName>
    </submittedName>
</protein>
<dbReference type="EMBL" id="JACEIO010000075">
    <property type="protein sequence ID" value="MBA4538764.1"/>
    <property type="molecule type" value="Genomic_DNA"/>
</dbReference>
<organism evidence="2 3">
    <name type="scientific">Bacillus aquiflavi</name>
    <dbReference type="NCBI Taxonomy" id="2672567"/>
    <lineage>
        <taxon>Bacteria</taxon>
        <taxon>Bacillati</taxon>
        <taxon>Bacillota</taxon>
        <taxon>Bacilli</taxon>
        <taxon>Bacillales</taxon>
        <taxon>Bacillaceae</taxon>
        <taxon>Bacillus</taxon>
    </lineage>
</organism>
<name>A0A6B3W5C2_9BACI</name>
<keyword evidence="3" id="KW-1185">Reference proteome</keyword>
<evidence type="ECO:0000313" key="1">
    <source>
        <dbReference type="EMBL" id="MBA4538764.1"/>
    </source>
</evidence>
<dbReference type="Pfam" id="PF14424">
    <property type="entry name" value="Toxin-deaminase"/>
    <property type="match status" value="1"/>
</dbReference>
<evidence type="ECO:0000313" key="4">
    <source>
        <dbReference type="Proteomes" id="UP000570010"/>
    </source>
</evidence>
<proteinExistence type="predicted"/>
<dbReference type="Proteomes" id="UP000472971">
    <property type="component" value="Unassembled WGS sequence"/>
</dbReference>
<dbReference type="InterPro" id="IPR032721">
    <property type="entry name" value="Toxin-deaminase"/>
</dbReference>
<dbReference type="EMBL" id="JAAIWN010000077">
    <property type="protein sequence ID" value="NEY83116.1"/>
    <property type="molecule type" value="Genomic_DNA"/>
</dbReference>
<comment type="caution">
    <text evidence="2">The sequence shown here is derived from an EMBL/GenBank/DDBJ whole genome shotgun (WGS) entry which is preliminary data.</text>
</comment>
<evidence type="ECO:0000313" key="2">
    <source>
        <dbReference type="EMBL" id="NEY83116.1"/>
    </source>
</evidence>
<reference evidence="1 4" key="2">
    <citation type="submission" date="2020-07" db="EMBL/GenBank/DDBJ databases">
        <authorList>
            <person name="Feng H."/>
        </authorList>
    </citation>
    <scope>NUCLEOTIDE SEQUENCE [LARGE SCALE GENOMIC DNA]</scope>
    <source>
        <strain evidence="1">S-12</strain>
        <strain evidence="4">s-12</strain>
    </source>
</reference>
<gene>
    <name evidence="2" type="ORF">G4D64_16830</name>
    <name evidence="1" type="ORF">H1Z61_16930</name>
</gene>
<dbReference type="RefSeq" id="WP_163243518.1">
    <property type="nucleotide sequence ID" value="NZ_CP082780.1"/>
</dbReference>
<sequence length="58" mass="6455">MLEDIAPQLGYNAKTVDTSITGNVYLITERAPCASCSDVIKQFEQMFPNVNVVVKYTK</sequence>
<reference evidence="2 3" key="1">
    <citation type="submission" date="2020-02" db="EMBL/GenBank/DDBJ databases">
        <title>Bacillus aquiflavi sp. nov., isolated from yellow water of strong flavor Chinese baijiu in Yibin region of China.</title>
        <authorList>
            <person name="Xie J."/>
        </authorList>
    </citation>
    <scope>NUCLEOTIDE SEQUENCE [LARGE SCALE GENOMIC DNA]</scope>
    <source>
        <strain evidence="2 3">3H-10</strain>
    </source>
</reference>
<dbReference type="Proteomes" id="UP000570010">
    <property type="component" value="Unassembled WGS sequence"/>
</dbReference>
<evidence type="ECO:0000313" key="3">
    <source>
        <dbReference type="Proteomes" id="UP000472971"/>
    </source>
</evidence>
<accession>A0A6B3W5C2</accession>
<dbReference type="AlphaFoldDB" id="A0A6B3W5C2"/>